<dbReference type="AlphaFoldDB" id="A0A4Q1UUD6"/>
<organism evidence="2 3">
    <name type="scientific">Bradyrhizobium betae</name>
    <dbReference type="NCBI Taxonomy" id="244734"/>
    <lineage>
        <taxon>Bacteria</taxon>
        <taxon>Pseudomonadati</taxon>
        <taxon>Pseudomonadota</taxon>
        <taxon>Alphaproteobacteria</taxon>
        <taxon>Hyphomicrobiales</taxon>
        <taxon>Nitrobacteraceae</taxon>
        <taxon>Bradyrhizobium</taxon>
    </lineage>
</organism>
<dbReference type="InterPro" id="IPR007421">
    <property type="entry name" value="Schlafen_AlbA_2_dom"/>
</dbReference>
<dbReference type="OrthoDB" id="9768354at2"/>
<evidence type="ECO:0000313" key="3">
    <source>
        <dbReference type="Proteomes" id="UP000290819"/>
    </source>
</evidence>
<reference evidence="2 3" key="1">
    <citation type="submission" date="2017-03" db="EMBL/GenBank/DDBJ databases">
        <authorList>
            <person name="Safronova V.I."/>
            <person name="Sazanova A.L."/>
            <person name="Chirak E.R."/>
        </authorList>
    </citation>
    <scope>NUCLEOTIDE SEQUENCE [LARGE SCALE GENOMIC DNA]</scope>
    <source>
        <strain evidence="2 3">Opo-243</strain>
    </source>
</reference>
<proteinExistence type="predicted"/>
<accession>A0A4Q1UUD6</accession>
<dbReference type="RefSeq" id="WP_129273795.1">
    <property type="nucleotide sequence ID" value="NZ_MZXW01000038.1"/>
</dbReference>
<gene>
    <name evidence="2" type="ORF">B5V03_28655</name>
</gene>
<keyword evidence="3" id="KW-1185">Reference proteome</keyword>
<evidence type="ECO:0000259" key="1">
    <source>
        <dbReference type="Pfam" id="PF04326"/>
    </source>
</evidence>
<dbReference type="InterPro" id="IPR038461">
    <property type="entry name" value="Schlafen_AlbA_2_dom_sf"/>
</dbReference>
<dbReference type="Proteomes" id="UP000290819">
    <property type="component" value="Unassembled WGS sequence"/>
</dbReference>
<dbReference type="PANTHER" id="PTHR30595">
    <property type="entry name" value="GLPR-RELATED TRANSCRIPTIONAL REPRESSOR"/>
    <property type="match status" value="1"/>
</dbReference>
<dbReference type="EMBL" id="MZXW01000038">
    <property type="protein sequence ID" value="RXT40262.1"/>
    <property type="molecule type" value="Genomic_DNA"/>
</dbReference>
<dbReference type="PANTHER" id="PTHR30595:SF6">
    <property type="entry name" value="SCHLAFEN ALBA-2 DOMAIN-CONTAINING PROTEIN"/>
    <property type="match status" value="1"/>
</dbReference>
<feature type="domain" description="Schlafen AlbA-2" evidence="1">
    <location>
        <begin position="23"/>
        <end position="150"/>
    </location>
</feature>
<comment type="caution">
    <text evidence="2">The sequence shown here is derived from an EMBL/GenBank/DDBJ whole genome shotgun (WGS) entry which is preliminary data.</text>
</comment>
<evidence type="ECO:0000313" key="2">
    <source>
        <dbReference type="EMBL" id="RXT40262.1"/>
    </source>
</evidence>
<dbReference type="Gene3D" id="3.30.950.30">
    <property type="entry name" value="Schlafen, AAA domain"/>
    <property type="match status" value="1"/>
</dbReference>
<dbReference type="Pfam" id="PF04326">
    <property type="entry name" value="SLFN_AlbA_2"/>
    <property type="match status" value="1"/>
</dbReference>
<sequence>MKPLQEWDEAFLDQHFVKGKIQESNALDYKDSRSLSKADTKELCKDTSAFANAGGGMIIYGITEDKHEPTGIDQGTDRTAITKEWIEDILTSNIRPKIEDLEIVMVPLPSKGPNQVAVVLRMAQATAMAPHQNEKDNKYYRRHNFKSEPMRDHEVRDAMRRSIAFGRKFGLAWNILVEVRRLRAAAAERYAMPGNGHVPRTTLIIGVSNDLRASGEAVIFLEKKDRKALSVLAEVDGYNSIIETVDQGQRENARLTEALKRKLYEIELRARDIANKLEAIIDSYE</sequence>
<protein>
    <recommendedName>
        <fullName evidence="1">Schlafen AlbA-2 domain-containing protein</fullName>
    </recommendedName>
</protein>
<name>A0A4Q1UUD6_9BRAD</name>